<accession>A0A6A2WEQ6</accession>
<evidence type="ECO:0000313" key="3">
    <source>
        <dbReference type="EMBL" id="KAE8656983.1"/>
    </source>
</evidence>
<dbReference type="EMBL" id="VEPZ02001762">
    <property type="protein sequence ID" value="KAE8656983.1"/>
    <property type="molecule type" value="Genomic_DNA"/>
</dbReference>
<evidence type="ECO:0000313" key="4">
    <source>
        <dbReference type="Proteomes" id="UP000436088"/>
    </source>
</evidence>
<dbReference type="InterPro" id="IPR003245">
    <property type="entry name" value="Phytocyanin_dom"/>
</dbReference>
<dbReference type="AlphaFoldDB" id="A0A6A2WEQ6"/>
<dbReference type="PANTHER" id="PTHR33021:SF234">
    <property type="entry name" value="EARLY NODULIN-LIKE PROTEIN 7"/>
    <property type="match status" value="1"/>
</dbReference>
<keyword evidence="3" id="KW-0131">Cell cycle</keyword>
<gene>
    <name evidence="3" type="ORF">F3Y22_tig00116997pilonHSYRG00734</name>
</gene>
<dbReference type="GO" id="GO:0005886">
    <property type="term" value="C:plasma membrane"/>
    <property type="evidence" value="ECO:0007669"/>
    <property type="project" value="TreeGrafter"/>
</dbReference>
<dbReference type="PROSITE" id="PS51485">
    <property type="entry name" value="PHYTOCYANIN"/>
    <property type="match status" value="1"/>
</dbReference>
<sequence length="183" mass="19979">MEHSRGLIYCNCISIVAAAMNGWLEASKQFKVGDHISWQQPTPMAINIAYVAAFWCLAISHSLLHAAFEFDGNDSVLVVDKWDYYQCNSNNPVYSLKDGNVVVNLDRPGSLYFISGILHHCKNGERLMIKVMGLHQRPKPPPAIANPHEAGLAPASHPSSGLVVTVSLTSLFLALIVTVLALV</sequence>
<dbReference type="InterPro" id="IPR008972">
    <property type="entry name" value="Cupredoxin"/>
</dbReference>
<keyword evidence="4" id="KW-1185">Reference proteome</keyword>
<keyword evidence="1" id="KW-0812">Transmembrane</keyword>
<dbReference type="Proteomes" id="UP000436088">
    <property type="component" value="Unassembled WGS sequence"/>
</dbReference>
<dbReference type="Pfam" id="PF02298">
    <property type="entry name" value="Cu_bind_like"/>
    <property type="match status" value="1"/>
</dbReference>
<reference evidence="3" key="1">
    <citation type="submission" date="2019-09" db="EMBL/GenBank/DDBJ databases">
        <title>Draft genome information of white flower Hibiscus syriacus.</title>
        <authorList>
            <person name="Kim Y.-M."/>
        </authorList>
    </citation>
    <scope>NUCLEOTIDE SEQUENCE [LARGE SCALE GENOMIC DNA]</scope>
    <source>
        <strain evidence="3">YM2019G1</strain>
    </source>
</reference>
<feature type="transmembrane region" description="Helical" evidence="1">
    <location>
        <begin position="162"/>
        <end position="182"/>
    </location>
</feature>
<proteinExistence type="predicted"/>
<evidence type="ECO:0000256" key="1">
    <source>
        <dbReference type="SAM" id="Phobius"/>
    </source>
</evidence>
<dbReference type="GO" id="GO:0009055">
    <property type="term" value="F:electron transfer activity"/>
    <property type="evidence" value="ECO:0007669"/>
    <property type="project" value="InterPro"/>
</dbReference>
<evidence type="ECO:0000259" key="2">
    <source>
        <dbReference type="PROSITE" id="PS51485"/>
    </source>
</evidence>
<dbReference type="GO" id="GO:0051301">
    <property type="term" value="P:cell division"/>
    <property type="evidence" value="ECO:0007669"/>
    <property type="project" value="UniProtKB-KW"/>
</dbReference>
<dbReference type="SUPFAM" id="SSF49503">
    <property type="entry name" value="Cupredoxins"/>
    <property type="match status" value="1"/>
</dbReference>
<comment type="caution">
    <text evidence="3">The sequence shown here is derived from an EMBL/GenBank/DDBJ whole genome shotgun (WGS) entry which is preliminary data.</text>
</comment>
<feature type="transmembrane region" description="Helical" evidence="1">
    <location>
        <begin position="45"/>
        <end position="68"/>
    </location>
</feature>
<keyword evidence="3" id="KW-0132">Cell division</keyword>
<keyword evidence="1" id="KW-0472">Membrane</keyword>
<name>A0A6A2WEQ6_HIBSY</name>
<organism evidence="3 4">
    <name type="scientific">Hibiscus syriacus</name>
    <name type="common">Rose of Sharon</name>
    <dbReference type="NCBI Taxonomy" id="106335"/>
    <lineage>
        <taxon>Eukaryota</taxon>
        <taxon>Viridiplantae</taxon>
        <taxon>Streptophyta</taxon>
        <taxon>Embryophyta</taxon>
        <taxon>Tracheophyta</taxon>
        <taxon>Spermatophyta</taxon>
        <taxon>Magnoliopsida</taxon>
        <taxon>eudicotyledons</taxon>
        <taxon>Gunneridae</taxon>
        <taxon>Pentapetalae</taxon>
        <taxon>rosids</taxon>
        <taxon>malvids</taxon>
        <taxon>Malvales</taxon>
        <taxon>Malvaceae</taxon>
        <taxon>Malvoideae</taxon>
        <taxon>Hibiscus</taxon>
    </lineage>
</organism>
<keyword evidence="1" id="KW-1133">Transmembrane helix</keyword>
<feature type="transmembrane region" description="Helical" evidence="1">
    <location>
        <begin position="6"/>
        <end position="24"/>
    </location>
</feature>
<feature type="domain" description="Phytocyanin" evidence="2">
    <location>
        <begin position="28"/>
        <end position="133"/>
    </location>
</feature>
<dbReference type="PANTHER" id="PTHR33021">
    <property type="entry name" value="BLUE COPPER PROTEIN"/>
    <property type="match status" value="1"/>
</dbReference>
<dbReference type="Gene3D" id="2.60.40.420">
    <property type="entry name" value="Cupredoxins - blue copper proteins"/>
    <property type="match status" value="1"/>
</dbReference>
<dbReference type="InterPro" id="IPR039391">
    <property type="entry name" value="Phytocyanin-like"/>
</dbReference>
<protein>
    <submittedName>
        <fullName evidence="3">Cell division protein ftsH, putative isoform 1</fullName>
    </submittedName>
</protein>